<name>K0SMF2_THAOC</name>
<dbReference type="InterPro" id="IPR002455">
    <property type="entry name" value="GPCR3_GABA-B"/>
</dbReference>
<evidence type="ECO:0000313" key="15">
    <source>
        <dbReference type="Proteomes" id="UP000266841"/>
    </source>
</evidence>
<keyword evidence="2 10" id="KW-0812">Transmembrane</keyword>
<dbReference type="EMBL" id="AGNL01014780">
    <property type="protein sequence ID" value="EJK66550.1"/>
    <property type="molecule type" value="Genomic_DNA"/>
</dbReference>
<dbReference type="Gene3D" id="3.40.50.2300">
    <property type="match status" value="1"/>
</dbReference>
<evidence type="ECO:0000256" key="5">
    <source>
        <dbReference type="ARBA" id="ARBA00023136"/>
    </source>
</evidence>
<keyword evidence="5 10" id="KW-0472">Membrane</keyword>
<keyword evidence="3 10" id="KW-1133">Transmembrane helix</keyword>
<keyword evidence="6" id="KW-0675">Receptor</keyword>
<dbReference type="GO" id="GO:0038039">
    <property type="term" value="C:G protein-coupled receptor heterodimeric complex"/>
    <property type="evidence" value="ECO:0007669"/>
    <property type="project" value="TreeGrafter"/>
</dbReference>
<evidence type="ECO:0000256" key="11">
    <source>
        <dbReference type="SAM" id="SignalP"/>
    </source>
</evidence>
<evidence type="ECO:0000256" key="6">
    <source>
        <dbReference type="ARBA" id="ARBA00023170"/>
    </source>
</evidence>
<dbReference type="InterPro" id="IPR001828">
    <property type="entry name" value="ANF_lig-bd_rcpt"/>
</dbReference>
<organism evidence="14 15">
    <name type="scientific">Thalassiosira oceanica</name>
    <name type="common">Marine diatom</name>
    <dbReference type="NCBI Taxonomy" id="159749"/>
    <lineage>
        <taxon>Eukaryota</taxon>
        <taxon>Sar</taxon>
        <taxon>Stramenopiles</taxon>
        <taxon>Ochrophyta</taxon>
        <taxon>Bacillariophyta</taxon>
        <taxon>Coscinodiscophyceae</taxon>
        <taxon>Thalassiosirophycidae</taxon>
        <taxon>Thalassiosirales</taxon>
        <taxon>Thalassiosiraceae</taxon>
        <taxon>Thalassiosira</taxon>
    </lineage>
</organism>
<evidence type="ECO:0000256" key="3">
    <source>
        <dbReference type="ARBA" id="ARBA00022989"/>
    </source>
</evidence>
<evidence type="ECO:0000256" key="9">
    <source>
        <dbReference type="SAM" id="MobiDB-lite"/>
    </source>
</evidence>
<gene>
    <name evidence="14" type="ORF">THAOC_12526</name>
</gene>
<keyword evidence="7" id="KW-0325">Glycoprotein</keyword>
<evidence type="ECO:0000259" key="12">
    <source>
        <dbReference type="Pfam" id="PF00003"/>
    </source>
</evidence>
<evidence type="ECO:0000256" key="7">
    <source>
        <dbReference type="ARBA" id="ARBA00023180"/>
    </source>
</evidence>
<dbReference type="eggNOG" id="KOG1055">
    <property type="taxonomic scope" value="Eukaryota"/>
</dbReference>
<feature type="chain" id="PRO_5003837908" description="G-protein coupled receptors family 3 profile domain-containing protein" evidence="11">
    <location>
        <begin position="17"/>
        <end position="807"/>
    </location>
</feature>
<dbReference type="Pfam" id="PF00003">
    <property type="entry name" value="7tm_3"/>
    <property type="match status" value="1"/>
</dbReference>
<dbReference type="PANTHER" id="PTHR10519:SF20">
    <property type="entry name" value="G-PROTEIN COUPLED RECEPTOR 156-RELATED"/>
    <property type="match status" value="1"/>
</dbReference>
<proteinExistence type="predicted"/>
<feature type="signal peptide" evidence="11">
    <location>
        <begin position="1"/>
        <end position="16"/>
    </location>
</feature>
<feature type="compositionally biased region" description="Low complexity" evidence="9">
    <location>
        <begin position="751"/>
        <end position="762"/>
    </location>
</feature>
<feature type="transmembrane region" description="Helical" evidence="10">
    <location>
        <begin position="589"/>
        <end position="610"/>
    </location>
</feature>
<evidence type="ECO:0000256" key="1">
    <source>
        <dbReference type="ARBA" id="ARBA00004141"/>
    </source>
</evidence>
<feature type="domain" description="G-protein coupled receptors family 3 profile" evidence="12">
    <location>
        <begin position="550"/>
        <end position="694"/>
    </location>
</feature>
<keyword evidence="8" id="KW-0807">Transducer</keyword>
<comment type="subcellular location">
    <subcellularLocation>
        <location evidence="1">Membrane</location>
        <topology evidence="1">Multi-pass membrane protein</topology>
    </subcellularLocation>
</comment>
<sequence length="807" mass="86890">MLALSLLLLSRPSASSSTYYPSLIGIRDLLSSDPPVSRTGNLNEVLSGGEGEAEDATTLLFLPYLQPFSGGDGRLFTVIGTYEGLAASALAMEHLNTGNSSIVKEVAGLNERCPIRFATDSFDTELSQKAGVDWMIRLIADGAGSGLFPAAVLGGGEQQGQRRDEHHIGVERRAAAQRHLHESSARRQGVSECSYARSSELGRLPGIPESQFSLFGRTIPNDDGTSIPLLAQMSAWGVRYLAVLHMDDAYGNGFANGIRLAAETIFTDIKIQTFDIPVGASDSTISDAVASLRRTQFTYFFGIIEQTHVERVMSEAYRQGIAGDGVHNWLFSDAFGSTVTGGESWEEGSPLAKSYSGTGILSAVGGVEGMEKYDLLGDALRSLRDSEADIEFLDGIMPSYPEGHTEVDHTIYTKGDQFLKSQGMLAPFLYDATISVGLAACDLYESTGGLAFTGAELFARVLNTTFEGTSGTIVLDPDTGTRDPTSALFIMTNFVPDPVNSTHVSFKGVNTDLFESGSWRTLEPYVFGDGTTDVPSDLPKLELVEDRISPALLGIMLALCALVILLSLASVAWTRYFRMRRVVRSSQPIFLCLISAGVTLMALGIVPLSIEGSDVACMATPWLLFLGFTLTFSALFTKTYRINQIMKNAAKFKRLTLTATDVMKPMLALLLVNVVILVAFTAVSPLQSKSKEDAKKRKSDVTSTNSTSSAADGMKIINLAAAQAELEEEVKELRKRMENEAKADTVKNRTSIRSSVGSGASSMHEDMDDLEQAQTRAVSFCDDNEPLGRVTSSQEAESIVGDDISSG</sequence>
<feature type="region of interest" description="Disordered" evidence="9">
    <location>
        <begin position="739"/>
        <end position="807"/>
    </location>
</feature>
<dbReference type="Pfam" id="PF01094">
    <property type="entry name" value="ANF_receptor"/>
    <property type="match status" value="1"/>
</dbReference>
<evidence type="ECO:0000259" key="13">
    <source>
        <dbReference type="Pfam" id="PF01094"/>
    </source>
</evidence>
<dbReference type="PANTHER" id="PTHR10519">
    <property type="entry name" value="GABA-B RECEPTOR"/>
    <property type="match status" value="1"/>
</dbReference>
<comment type="caution">
    <text evidence="14">The sequence shown here is derived from an EMBL/GenBank/DDBJ whole genome shotgun (WGS) entry which is preliminary data.</text>
</comment>
<evidence type="ECO:0008006" key="16">
    <source>
        <dbReference type="Google" id="ProtNLM"/>
    </source>
</evidence>
<evidence type="ECO:0000256" key="4">
    <source>
        <dbReference type="ARBA" id="ARBA00023040"/>
    </source>
</evidence>
<dbReference type="InterPro" id="IPR017978">
    <property type="entry name" value="GPCR_3_C"/>
</dbReference>
<keyword evidence="4" id="KW-0297">G-protein coupled receptor</keyword>
<keyword evidence="15" id="KW-1185">Reference proteome</keyword>
<feature type="transmembrane region" description="Helical" evidence="10">
    <location>
        <begin position="551"/>
        <end position="577"/>
    </location>
</feature>
<protein>
    <recommendedName>
        <fullName evidence="16">G-protein coupled receptors family 3 profile domain-containing protein</fullName>
    </recommendedName>
</protein>
<dbReference type="GO" id="GO:0004965">
    <property type="term" value="F:G protein-coupled GABA receptor activity"/>
    <property type="evidence" value="ECO:0007669"/>
    <property type="project" value="InterPro"/>
</dbReference>
<evidence type="ECO:0000313" key="14">
    <source>
        <dbReference type="EMBL" id="EJK66550.1"/>
    </source>
</evidence>
<dbReference type="OrthoDB" id="43432at2759"/>
<dbReference type="Proteomes" id="UP000266841">
    <property type="component" value="Unassembled WGS sequence"/>
</dbReference>
<evidence type="ECO:0000256" key="2">
    <source>
        <dbReference type="ARBA" id="ARBA00022692"/>
    </source>
</evidence>
<keyword evidence="11" id="KW-0732">Signal</keyword>
<feature type="transmembrane region" description="Helical" evidence="10">
    <location>
        <begin position="662"/>
        <end position="683"/>
    </location>
</feature>
<dbReference type="AlphaFoldDB" id="K0SMF2"/>
<accession>K0SMF2</accession>
<evidence type="ECO:0000256" key="10">
    <source>
        <dbReference type="SAM" id="Phobius"/>
    </source>
</evidence>
<feature type="transmembrane region" description="Helical" evidence="10">
    <location>
        <begin position="622"/>
        <end position="641"/>
    </location>
</feature>
<dbReference type="InterPro" id="IPR028082">
    <property type="entry name" value="Peripla_BP_I"/>
</dbReference>
<feature type="domain" description="Receptor ligand binding region" evidence="13">
    <location>
        <begin position="210"/>
        <end position="485"/>
    </location>
</feature>
<reference evidence="14 15" key="1">
    <citation type="journal article" date="2012" name="Genome Biol.">
        <title>Genome and low-iron response of an oceanic diatom adapted to chronic iron limitation.</title>
        <authorList>
            <person name="Lommer M."/>
            <person name="Specht M."/>
            <person name="Roy A.S."/>
            <person name="Kraemer L."/>
            <person name="Andreson R."/>
            <person name="Gutowska M.A."/>
            <person name="Wolf J."/>
            <person name="Bergner S.V."/>
            <person name="Schilhabel M.B."/>
            <person name="Klostermeier U.C."/>
            <person name="Beiko R.G."/>
            <person name="Rosenstiel P."/>
            <person name="Hippler M."/>
            <person name="Laroche J."/>
        </authorList>
    </citation>
    <scope>NUCLEOTIDE SEQUENCE [LARGE SCALE GENOMIC DNA]</scope>
    <source>
        <strain evidence="14 15">CCMP1005</strain>
    </source>
</reference>
<evidence type="ECO:0000256" key="8">
    <source>
        <dbReference type="ARBA" id="ARBA00023224"/>
    </source>
</evidence>
<dbReference type="SUPFAM" id="SSF53822">
    <property type="entry name" value="Periplasmic binding protein-like I"/>
    <property type="match status" value="1"/>
</dbReference>